<sequence>MTDSAVQKQLTVWKRYKNENGHVERLAPKSLPQDETAYQGSQSQYDWDHPFYWISQLFEEQWRAHPTYQSEL</sequence>
<gene>
    <name evidence="1" type="ORF">ESCO_001954</name>
</gene>
<dbReference type="EMBL" id="LGSR01000006">
    <property type="protein sequence ID" value="KOS22527.1"/>
    <property type="molecule type" value="Genomic_DNA"/>
</dbReference>
<dbReference type="OrthoDB" id="5362630at2759"/>
<evidence type="ECO:0000313" key="2">
    <source>
        <dbReference type="Proteomes" id="UP000053831"/>
    </source>
</evidence>
<accession>A0A0M8N3P2</accession>
<keyword evidence="2" id="KW-1185">Reference proteome</keyword>
<protein>
    <submittedName>
        <fullName evidence="1">Uncharacterized protein</fullName>
    </submittedName>
</protein>
<comment type="caution">
    <text evidence="1">The sequence shown here is derived from an EMBL/GenBank/DDBJ whole genome shotgun (WGS) entry which is preliminary data.</text>
</comment>
<evidence type="ECO:0000313" key="1">
    <source>
        <dbReference type="EMBL" id="KOS22527.1"/>
    </source>
</evidence>
<proteinExistence type="predicted"/>
<organism evidence="1 2">
    <name type="scientific">Escovopsis weberi</name>
    <dbReference type="NCBI Taxonomy" id="150374"/>
    <lineage>
        <taxon>Eukaryota</taxon>
        <taxon>Fungi</taxon>
        <taxon>Dikarya</taxon>
        <taxon>Ascomycota</taxon>
        <taxon>Pezizomycotina</taxon>
        <taxon>Sordariomycetes</taxon>
        <taxon>Hypocreomycetidae</taxon>
        <taxon>Hypocreales</taxon>
        <taxon>Hypocreaceae</taxon>
        <taxon>Escovopsis</taxon>
    </lineage>
</organism>
<dbReference type="STRING" id="150374.A0A0M8N3P2"/>
<dbReference type="AlphaFoldDB" id="A0A0M8N3P2"/>
<dbReference type="Proteomes" id="UP000053831">
    <property type="component" value="Unassembled WGS sequence"/>
</dbReference>
<name>A0A0M8N3P2_ESCWE</name>
<reference evidence="1 2" key="1">
    <citation type="submission" date="2015-07" db="EMBL/GenBank/DDBJ databases">
        <title>The genome of the fungus Escovopsis weberi, a specialized disease agent of ant agriculture.</title>
        <authorList>
            <person name="de Man T.J."/>
            <person name="Stajich J.E."/>
            <person name="Kubicek C.P."/>
            <person name="Chenthamara K."/>
            <person name="Atanasova L."/>
            <person name="Druzhinina I.S."/>
            <person name="Birnbaum S."/>
            <person name="Barribeau S.M."/>
            <person name="Teiling C."/>
            <person name="Suen G."/>
            <person name="Currie C."/>
            <person name="Gerardo N.M."/>
        </authorList>
    </citation>
    <scope>NUCLEOTIDE SEQUENCE [LARGE SCALE GENOMIC DNA]</scope>
</reference>